<dbReference type="EMBL" id="JARKIE010000036">
    <property type="protein sequence ID" value="KAJ7696053.1"/>
    <property type="molecule type" value="Genomic_DNA"/>
</dbReference>
<dbReference type="FunFam" id="3.40.50.300:FF:000661">
    <property type="entry name" value="calmodulin-interacting protein 111 isoform X1"/>
    <property type="match status" value="1"/>
</dbReference>
<dbReference type="Gene3D" id="1.10.8.60">
    <property type="match status" value="2"/>
</dbReference>
<proteinExistence type="predicted"/>
<feature type="domain" description="AAA+ ATPase" evidence="3">
    <location>
        <begin position="543"/>
        <end position="682"/>
    </location>
</feature>
<dbReference type="Gene3D" id="3.40.50.300">
    <property type="entry name" value="P-loop containing nucleotide triphosphate hydrolases"/>
    <property type="match status" value="2"/>
</dbReference>
<dbReference type="PANTHER" id="PTHR23077:SF27">
    <property type="entry name" value="ATPASE FAMILY GENE 2 PROTEIN HOMOLOG A"/>
    <property type="match status" value="1"/>
</dbReference>
<reference evidence="4" key="1">
    <citation type="submission" date="2023-03" db="EMBL/GenBank/DDBJ databases">
        <title>Massive genome expansion in bonnet fungi (Mycena s.s.) driven by repeated elements and novel gene families across ecological guilds.</title>
        <authorList>
            <consortium name="Lawrence Berkeley National Laboratory"/>
            <person name="Harder C.B."/>
            <person name="Miyauchi S."/>
            <person name="Viragh M."/>
            <person name="Kuo A."/>
            <person name="Thoen E."/>
            <person name="Andreopoulos B."/>
            <person name="Lu D."/>
            <person name="Skrede I."/>
            <person name="Drula E."/>
            <person name="Henrissat B."/>
            <person name="Morin E."/>
            <person name="Kohler A."/>
            <person name="Barry K."/>
            <person name="LaButti K."/>
            <person name="Morin E."/>
            <person name="Salamov A."/>
            <person name="Lipzen A."/>
            <person name="Mereny Z."/>
            <person name="Hegedus B."/>
            <person name="Baldrian P."/>
            <person name="Stursova M."/>
            <person name="Weitz H."/>
            <person name="Taylor A."/>
            <person name="Grigoriev I.V."/>
            <person name="Nagy L.G."/>
            <person name="Martin F."/>
            <person name="Kauserud H."/>
        </authorList>
    </citation>
    <scope>NUCLEOTIDE SEQUENCE</scope>
    <source>
        <strain evidence="4">CBHHK067</strain>
    </source>
</reference>
<dbReference type="InterPro" id="IPR050168">
    <property type="entry name" value="AAA_ATPase_domain"/>
</dbReference>
<dbReference type="AlphaFoldDB" id="A0AAD7DNK9"/>
<evidence type="ECO:0000259" key="3">
    <source>
        <dbReference type="SMART" id="SM00382"/>
    </source>
</evidence>
<name>A0AAD7DNK9_MYCRO</name>
<organism evidence="4 5">
    <name type="scientific">Mycena rosella</name>
    <name type="common">Pink bonnet</name>
    <name type="synonym">Agaricus rosellus</name>
    <dbReference type="NCBI Taxonomy" id="1033263"/>
    <lineage>
        <taxon>Eukaryota</taxon>
        <taxon>Fungi</taxon>
        <taxon>Dikarya</taxon>
        <taxon>Basidiomycota</taxon>
        <taxon>Agaricomycotina</taxon>
        <taxon>Agaricomycetes</taxon>
        <taxon>Agaricomycetidae</taxon>
        <taxon>Agaricales</taxon>
        <taxon>Marasmiineae</taxon>
        <taxon>Mycenaceae</taxon>
        <taxon>Mycena</taxon>
    </lineage>
</organism>
<dbReference type="GO" id="GO:0005737">
    <property type="term" value="C:cytoplasm"/>
    <property type="evidence" value="ECO:0007669"/>
    <property type="project" value="TreeGrafter"/>
</dbReference>
<evidence type="ECO:0000313" key="4">
    <source>
        <dbReference type="EMBL" id="KAJ7696053.1"/>
    </source>
</evidence>
<dbReference type="Pfam" id="PF00004">
    <property type="entry name" value="AAA"/>
    <property type="match status" value="2"/>
</dbReference>
<dbReference type="InterPro" id="IPR041569">
    <property type="entry name" value="AAA_lid_3"/>
</dbReference>
<feature type="domain" description="AAA+ ATPase" evidence="3">
    <location>
        <begin position="267"/>
        <end position="408"/>
    </location>
</feature>
<dbReference type="CDD" id="cd19503">
    <property type="entry name" value="RecA-like_CDC48_NLV2_r1-like"/>
    <property type="match status" value="1"/>
</dbReference>
<keyword evidence="1" id="KW-0547">Nucleotide-binding</keyword>
<dbReference type="CDD" id="cd19511">
    <property type="entry name" value="RecA-like_CDC48_r2-like"/>
    <property type="match status" value="1"/>
</dbReference>
<keyword evidence="2" id="KW-0067">ATP-binding</keyword>
<dbReference type="SUPFAM" id="SSF52540">
    <property type="entry name" value="P-loop containing nucleoside triphosphate hydrolases"/>
    <property type="match status" value="2"/>
</dbReference>
<dbReference type="PROSITE" id="PS00674">
    <property type="entry name" value="AAA"/>
    <property type="match status" value="2"/>
</dbReference>
<dbReference type="Pfam" id="PF17862">
    <property type="entry name" value="AAA_lid_3"/>
    <property type="match status" value="2"/>
</dbReference>
<comment type="caution">
    <text evidence="4">The sequence shown here is derived from an EMBL/GenBank/DDBJ whole genome shotgun (WGS) entry which is preliminary data.</text>
</comment>
<sequence>MPTLASNFTVAQSDCTTRATRRVLFNAETFKATKLSTGDVVAVSARDSQDFAVGIAWPSSELPAQCVSISTSLCLTAGLQIGQHVLVSPLPKTASSNNDPLRLPTLNQIREATEIRLKEVHRSGVSALPGGKRGDWLKLLVRESLVDLKYVTSAQTVEVTYEQEIRRFVVTTPSSPDNLESQFDALSLVAPRQVWTVGWDTSVSLVGNTEDADTRNSLPEVEVLAQGDENSAYDSVGGLNKQIAEIRDLLEIPLKRPELFRYFGLKPPRGILLHGPPGTGKTHLARAIAASTKSAVLVINGPELSSAYHGETEAKLRDVFKEARDKSPCIVVLDEVDALVPRREDGAGGEVEKRVVATLLTILDGMGDGGDEHSRVVVIGTTNRPNAIDPALRRPGRFDREIEIGIPDIEARFSILQVLLSKTPHTISQPDLLAIASRAHGYVGADLSAVVREAGTIAIKRWLASDPQHSSETPQNGLTLTLADLEASLPSIRPSAMRSVFVETPPVRYSEIGGQASVIQKLREAVEWPLLHPDAFLRLGVKPPKGVLLYGPPGCSKTVLARACAFESGVNFIAVKGPEVLNKFVGESERTVREIFRKARAAAPSIIFFDEIDALATSRTSSDTETGSSHEGVLTSLLNEMDGVQELLGVTVLAATNRPDAIDSALMRPGRLDRILYVGPPDQKGREEILSIRMKAMTIAPDVDVAEIARMTAGCSGAEITALCQEAALLTMQKDMNAPYVPHEAFVAASKALKKQITPAVLQKFEKWQGSL</sequence>
<dbReference type="Proteomes" id="UP001221757">
    <property type="component" value="Unassembled WGS sequence"/>
</dbReference>
<gene>
    <name evidence="4" type="ORF">B0H17DRAFT_1008100</name>
</gene>
<keyword evidence="5" id="KW-1185">Reference proteome</keyword>
<dbReference type="InterPro" id="IPR027417">
    <property type="entry name" value="P-loop_NTPase"/>
</dbReference>
<dbReference type="FunFam" id="3.40.50.300:FF:001985">
    <property type="entry name" value="Chromosome 9, whole genome shotgun sequence"/>
    <property type="match status" value="1"/>
</dbReference>
<dbReference type="GO" id="GO:0016887">
    <property type="term" value="F:ATP hydrolysis activity"/>
    <property type="evidence" value="ECO:0007669"/>
    <property type="project" value="InterPro"/>
</dbReference>
<evidence type="ECO:0000313" key="5">
    <source>
        <dbReference type="Proteomes" id="UP001221757"/>
    </source>
</evidence>
<dbReference type="PANTHER" id="PTHR23077">
    <property type="entry name" value="AAA-FAMILY ATPASE"/>
    <property type="match status" value="1"/>
</dbReference>
<dbReference type="InterPro" id="IPR003960">
    <property type="entry name" value="ATPase_AAA_CS"/>
</dbReference>
<evidence type="ECO:0000256" key="2">
    <source>
        <dbReference type="ARBA" id="ARBA00022840"/>
    </source>
</evidence>
<evidence type="ECO:0000256" key="1">
    <source>
        <dbReference type="ARBA" id="ARBA00022741"/>
    </source>
</evidence>
<dbReference type="InterPro" id="IPR003593">
    <property type="entry name" value="AAA+_ATPase"/>
</dbReference>
<protein>
    <submittedName>
        <fullName evidence="4">AAA family ATPase</fullName>
    </submittedName>
</protein>
<accession>A0AAD7DNK9</accession>
<dbReference type="GO" id="GO:0005524">
    <property type="term" value="F:ATP binding"/>
    <property type="evidence" value="ECO:0007669"/>
    <property type="project" value="UniProtKB-KW"/>
</dbReference>
<dbReference type="InterPro" id="IPR003959">
    <property type="entry name" value="ATPase_AAA_core"/>
</dbReference>
<dbReference type="SMART" id="SM00382">
    <property type="entry name" value="AAA"/>
    <property type="match status" value="2"/>
</dbReference>